<dbReference type="InterPro" id="IPR006572">
    <property type="entry name" value="Znf_DBF"/>
</dbReference>
<dbReference type="GO" id="GO:0010571">
    <property type="term" value="P:positive regulation of nuclear cell cycle DNA replication"/>
    <property type="evidence" value="ECO:0007669"/>
    <property type="project" value="TreeGrafter"/>
</dbReference>
<feature type="region of interest" description="Disordered" evidence="5">
    <location>
        <begin position="1"/>
        <end position="62"/>
    </location>
</feature>
<dbReference type="Proteomes" id="UP000077154">
    <property type="component" value="Unassembled WGS sequence"/>
</dbReference>
<dbReference type="VEuPathDB" id="FungiDB:GMDG_02007"/>
<name>A0A177AKP5_9PEZI</name>
<dbReference type="InterPro" id="IPR036420">
    <property type="entry name" value="BRCT_dom_sf"/>
</dbReference>
<dbReference type="InterPro" id="IPR051590">
    <property type="entry name" value="Replication_Regulatory_Kinase"/>
</dbReference>
<dbReference type="Gene3D" id="6.10.250.3410">
    <property type="entry name" value="DBF zinc finger"/>
    <property type="match status" value="1"/>
</dbReference>
<dbReference type="AlphaFoldDB" id="A0A177AKP5"/>
<evidence type="ECO:0000259" key="6">
    <source>
        <dbReference type="PROSITE" id="PS51265"/>
    </source>
</evidence>
<feature type="compositionally biased region" description="Basic and acidic residues" evidence="5">
    <location>
        <begin position="617"/>
        <end position="627"/>
    </location>
</feature>
<dbReference type="GO" id="GO:1901987">
    <property type="term" value="P:regulation of cell cycle phase transition"/>
    <property type="evidence" value="ECO:0007669"/>
    <property type="project" value="TreeGrafter"/>
</dbReference>
<dbReference type="PROSITE" id="PS51265">
    <property type="entry name" value="ZF_DBF4"/>
    <property type="match status" value="1"/>
</dbReference>
<dbReference type="InterPro" id="IPR055116">
    <property type="entry name" value="DBF4_BRCT"/>
</dbReference>
<keyword evidence="2 4" id="KW-0863">Zinc-finger</keyword>
<dbReference type="InterPro" id="IPR013939">
    <property type="entry name" value="Regulatory_Dfp1/Him1"/>
</dbReference>
<dbReference type="RefSeq" id="XP_024327346.1">
    <property type="nucleotide sequence ID" value="XM_024465173.1"/>
</dbReference>
<feature type="compositionally biased region" description="Polar residues" evidence="5">
    <location>
        <begin position="464"/>
        <end position="488"/>
    </location>
</feature>
<dbReference type="SUPFAM" id="SSF52113">
    <property type="entry name" value="BRCT domain"/>
    <property type="match status" value="1"/>
</dbReference>
<evidence type="ECO:0000256" key="4">
    <source>
        <dbReference type="PROSITE-ProRule" id="PRU00600"/>
    </source>
</evidence>
<feature type="region of interest" description="Disordered" evidence="5">
    <location>
        <begin position="192"/>
        <end position="244"/>
    </location>
</feature>
<dbReference type="GeneID" id="36284587"/>
<dbReference type="GO" id="GO:0008270">
    <property type="term" value="F:zinc ion binding"/>
    <property type="evidence" value="ECO:0007669"/>
    <property type="project" value="UniProtKB-KW"/>
</dbReference>
<dbReference type="SMART" id="SM00586">
    <property type="entry name" value="ZnF_DBF"/>
    <property type="match status" value="1"/>
</dbReference>
<keyword evidence="1" id="KW-0479">Metal-binding</keyword>
<evidence type="ECO:0000256" key="2">
    <source>
        <dbReference type="ARBA" id="ARBA00022771"/>
    </source>
</evidence>
<feature type="region of interest" description="Disordered" evidence="5">
    <location>
        <begin position="74"/>
        <end position="94"/>
    </location>
</feature>
<evidence type="ECO:0000256" key="3">
    <source>
        <dbReference type="ARBA" id="ARBA00022833"/>
    </source>
</evidence>
<dbReference type="Pfam" id="PF08630">
    <property type="entry name" value="Dfp1_Him1_M"/>
    <property type="match status" value="1"/>
</dbReference>
<dbReference type="GO" id="GO:0031431">
    <property type="term" value="C:Dbf4-dependent protein kinase complex"/>
    <property type="evidence" value="ECO:0007669"/>
    <property type="project" value="TreeGrafter"/>
</dbReference>
<proteinExistence type="predicted"/>
<reference evidence="7" key="1">
    <citation type="submission" date="2016-03" db="EMBL/GenBank/DDBJ databases">
        <title>Updated assembly of Pseudogymnoascus destructans, the fungus causing white-nose syndrome of bats.</title>
        <authorList>
            <person name="Palmer J.M."/>
            <person name="Drees K.P."/>
            <person name="Foster J.T."/>
            <person name="Lindner D.L."/>
        </authorList>
    </citation>
    <scope>NUCLEOTIDE SEQUENCE [LARGE SCALE GENOMIC DNA]</scope>
    <source>
        <strain evidence="7">20631-21</strain>
    </source>
</reference>
<keyword evidence="3" id="KW-0862">Zinc</keyword>
<dbReference type="Pfam" id="PF22437">
    <property type="entry name" value="DBF4_BRCT"/>
    <property type="match status" value="1"/>
</dbReference>
<feature type="region of interest" description="Disordered" evidence="5">
    <location>
        <begin position="394"/>
        <end position="504"/>
    </location>
</feature>
<protein>
    <recommendedName>
        <fullName evidence="6">DBF4-type domain-containing protein</fullName>
    </recommendedName>
</protein>
<feature type="region of interest" description="Disordered" evidence="5">
    <location>
        <begin position="595"/>
        <end position="628"/>
    </location>
</feature>
<gene>
    <name evidence="7" type="ORF">VC83_01498</name>
</gene>
<dbReference type="PANTHER" id="PTHR15375:SF26">
    <property type="entry name" value="PROTEIN CHIFFON"/>
    <property type="match status" value="1"/>
</dbReference>
<evidence type="ECO:0000256" key="5">
    <source>
        <dbReference type="SAM" id="MobiDB-lite"/>
    </source>
</evidence>
<feature type="domain" description="DBF4-type" evidence="6">
    <location>
        <begin position="639"/>
        <end position="688"/>
    </location>
</feature>
<organism evidence="7">
    <name type="scientific">Pseudogymnoascus destructans</name>
    <dbReference type="NCBI Taxonomy" id="655981"/>
    <lineage>
        <taxon>Eukaryota</taxon>
        <taxon>Fungi</taxon>
        <taxon>Dikarya</taxon>
        <taxon>Ascomycota</taxon>
        <taxon>Pezizomycotina</taxon>
        <taxon>Leotiomycetes</taxon>
        <taxon>Thelebolales</taxon>
        <taxon>Thelebolaceae</taxon>
        <taxon>Pseudogymnoascus</taxon>
    </lineage>
</organism>
<dbReference type="FunFam" id="6.10.250.3410:FF:000001">
    <property type="entry name" value="Protein DBF4 homolog A"/>
    <property type="match status" value="1"/>
</dbReference>
<feature type="compositionally biased region" description="Polar residues" evidence="5">
    <location>
        <begin position="312"/>
        <end position="326"/>
    </location>
</feature>
<dbReference type="InterPro" id="IPR038545">
    <property type="entry name" value="Znf_DBF_sf"/>
</dbReference>
<evidence type="ECO:0000256" key="1">
    <source>
        <dbReference type="ARBA" id="ARBA00022723"/>
    </source>
</evidence>
<dbReference type="Gene3D" id="3.40.50.10190">
    <property type="entry name" value="BRCT domain"/>
    <property type="match status" value="2"/>
</dbReference>
<dbReference type="eggNOG" id="KOG4139">
    <property type="taxonomic scope" value="Eukaryota"/>
</dbReference>
<dbReference type="GO" id="GO:0043539">
    <property type="term" value="F:protein serine/threonine kinase activator activity"/>
    <property type="evidence" value="ECO:0007669"/>
    <property type="project" value="TreeGrafter"/>
</dbReference>
<evidence type="ECO:0000313" key="7">
    <source>
        <dbReference type="EMBL" id="OAF62072.1"/>
    </source>
</evidence>
<dbReference type="Pfam" id="PF07535">
    <property type="entry name" value="zf-DBF"/>
    <property type="match status" value="1"/>
</dbReference>
<feature type="region of interest" description="Disordered" evidence="5">
    <location>
        <begin position="302"/>
        <end position="327"/>
    </location>
</feature>
<dbReference type="PANTHER" id="PTHR15375">
    <property type="entry name" value="ACTIVATOR OF S-PHASE KINASE-RELATED"/>
    <property type="match status" value="1"/>
</dbReference>
<dbReference type="OrthoDB" id="21380at2759"/>
<dbReference type="GO" id="GO:0003676">
    <property type="term" value="F:nucleic acid binding"/>
    <property type="evidence" value="ECO:0007669"/>
    <property type="project" value="InterPro"/>
</dbReference>
<sequence length="696" mass="77424">MTAVSILKSPHTMSDMSTRRVPLSSNPNAVNSPYRGGTAGAAKPKRSHATVQREEAYGQPPPAKKHIVEVTHRGLKASPRQSLTESAEGQVFSRRAHAQPAAFDRKLEAVQRRPVQQAVAKADKASEENLETIRQWQRHYRKVFPKFVFYFESISEDVRVRYAKQVTALGAREEKFFSNAVTHVVTTRTIPPELAVSPTDTARDSSAADVNSRSNHPQTINPSLLDRSSEPAGNHIDSQPLKSRFTFEVNPRKASAIHNDIDIRRQQGRNADVLHRARELGMKIWALEKLQRMMTTMFDTDTGSQAAHGHNTRSNTTQGTISGVSRSTREADLSALLRNERIHGPSDRDPTVATKEMIMFKGLYIYVHDVDEKQKPIMVREYAKVSNKEQGDWPQFRSVANGKCPFVPEVDGSRREAERDAARQQRQQEKESSAVPRTRAAAAGQARMQPPTASSKRALMDGENTANRNTVSAPLKQRNTFSRATDPSKSLDDEPSSKGPQNAFVSRAGVGRLFGGEPVASGLQQSNITSAIRSQMISSTAAGPGAKAGTSKEVYGLQRKVLERTSGPTSLGLASSHRMTDLNVAAKDEAGARIRKRKNQESLGAIEEDGWNNEQENTARRTDESRTVKALPKRKVVKRDPKPGYCENCMDKFDDFEEHCVTRKHRRFAEKSENWTELDALLSQLGRPLKEDPYYA</sequence>
<feature type="compositionally biased region" description="Basic and acidic residues" evidence="5">
    <location>
        <begin position="411"/>
        <end position="432"/>
    </location>
</feature>
<accession>A0A177AKP5</accession>
<feature type="compositionally biased region" description="Polar residues" evidence="5">
    <location>
        <begin position="208"/>
        <end position="222"/>
    </location>
</feature>
<dbReference type="EMBL" id="KV441388">
    <property type="protein sequence ID" value="OAF62072.1"/>
    <property type="molecule type" value="Genomic_DNA"/>
</dbReference>